<reference evidence="1 2" key="1">
    <citation type="submission" date="2020-11" db="EMBL/GenBank/DDBJ databases">
        <title>Insectihabitans protaetiae gen. nov. sp. nov. and Insectihabitans allomyrinae sp. nov., isolated from larvae of Protaetia brevitarsis seulensis and Allomyrina dichotoma, respectively.</title>
        <authorList>
            <person name="Lee S.D."/>
            <person name="Byeon Y.-S."/>
            <person name="Kim S.-M."/>
            <person name="Yang H.L."/>
            <person name="Kim I.S."/>
        </authorList>
    </citation>
    <scope>NUCLEOTIDE SEQUENCE [LARGE SCALE GENOMIC DNA]</scope>
    <source>
        <strain evidence="1 2">BWR-B9</strain>
    </source>
</reference>
<dbReference type="EMBL" id="JADRCR010000002">
    <property type="protein sequence ID" value="MBK5143524.1"/>
    <property type="molecule type" value="Genomic_DNA"/>
</dbReference>
<accession>A0ABS1IPE7</accession>
<dbReference type="Proteomes" id="UP001296921">
    <property type="component" value="Unassembled WGS sequence"/>
</dbReference>
<protein>
    <recommendedName>
        <fullName evidence="3">DUF416 family protein</fullName>
    </recommendedName>
</protein>
<name>A0ABS1IPE7_9GAMM</name>
<keyword evidence="2" id="KW-1185">Reference proteome</keyword>
<proteinExistence type="predicted"/>
<gene>
    <name evidence="1" type="ORF">I2494_07300</name>
</gene>
<comment type="caution">
    <text evidence="1">The sequence shown here is derived from an EMBL/GenBank/DDBJ whole genome shotgun (WGS) entry which is preliminary data.</text>
</comment>
<dbReference type="RefSeq" id="WP_218466411.1">
    <property type="nucleotide sequence ID" value="NZ_JADRCR010000002.1"/>
</dbReference>
<evidence type="ECO:0000313" key="2">
    <source>
        <dbReference type="Proteomes" id="UP001296921"/>
    </source>
</evidence>
<evidence type="ECO:0008006" key="3">
    <source>
        <dbReference type="Google" id="ProtNLM"/>
    </source>
</evidence>
<sequence>MDPILKEKLAVRLCAADISCAYIAVNPILDNRDELIENQHAIYRILLDNIETTLTPEFVGIEHNALDQLWCSAIELTAADIISEAISLNPVLYDRTEKVNERIIFHFNRLKNCFSMESQNEAQQSMISAENEDTTPQYDDENEIITGNNTPDKTPILSLDRIKILHRKHKRRKK</sequence>
<organism evidence="1 2">
    <name type="scientific">Limnobaculum allomyrinae</name>
    <dbReference type="NCBI Taxonomy" id="2791986"/>
    <lineage>
        <taxon>Bacteria</taxon>
        <taxon>Pseudomonadati</taxon>
        <taxon>Pseudomonadota</taxon>
        <taxon>Gammaproteobacteria</taxon>
        <taxon>Enterobacterales</taxon>
        <taxon>Budviciaceae</taxon>
        <taxon>Limnobaculum</taxon>
    </lineage>
</organism>
<evidence type="ECO:0000313" key="1">
    <source>
        <dbReference type="EMBL" id="MBK5143524.1"/>
    </source>
</evidence>